<dbReference type="OMA" id="IRHEEQY"/>
<dbReference type="EMBL" id="FUEG01000013">
    <property type="protein sequence ID" value="SJL10910.1"/>
    <property type="molecule type" value="Genomic_DNA"/>
</dbReference>
<dbReference type="Proteomes" id="UP000219338">
    <property type="component" value="Unassembled WGS sequence"/>
</dbReference>
<evidence type="ECO:0000313" key="1">
    <source>
        <dbReference type="EMBL" id="SJL10910.1"/>
    </source>
</evidence>
<dbReference type="AlphaFoldDB" id="A0A284RQ83"/>
<evidence type="ECO:0000313" key="2">
    <source>
        <dbReference type="Proteomes" id="UP000219338"/>
    </source>
</evidence>
<gene>
    <name evidence="1" type="ORF">ARMOST_14305</name>
</gene>
<keyword evidence="2" id="KW-1185">Reference proteome</keyword>
<accession>A0A284RQ83</accession>
<dbReference type="OrthoDB" id="2846509at2759"/>
<sequence length="378" mass="42316">MLTYSQRSPTLQRILSKKAMDKFPQELIDLIIDQLWDDPKALGTCLSLSRSFRPHAQVLLFQAIHISSDLDFLRFTSVCRSSPAIEYLVRSLHFVYSIDLLGGSGSVASRQLRIIFLPNVDTLHIDGGGNTWDDGLVGSMTSVITSLTLESIEFSSAESFRRCIRSYPQLKSLNLIGVASPPSARGSIVDGSFLWRASDMNIPLYALRNLRLHIPLRDVSEIQSILNGVRHSLSKLSISPMLPNDKTPKYFTNAQVLDFSRVPVVDYVMSSIRHEEQYLLEGLQFLELCIKKGAGQAFLQHLTVIVPPLPTHKELMQLSGNNIWAALDTSLSAPRFSSLKIFRVSIGSEDDNMIIRRNIVEQMPVLHEEGRLLVEALA</sequence>
<protein>
    <recommendedName>
        <fullName evidence="3">F-box domain-containing protein</fullName>
    </recommendedName>
</protein>
<proteinExistence type="predicted"/>
<evidence type="ECO:0008006" key="3">
    <source>
        <dbReference type="Google" id="ProtNLM"/>
    </source>
</evidence>
<reference evidence="2" key="1">
    <citation type="journal article" date="2017" name="Nat. Ecol. Evol.">
        <title>Genome expansion and lineage-specific genetic innovations in the forest pathogenic fungi Armillaria.</title>
        <authorList>
            <person name="Sipos G."/>
            <person name="Prasanna A.N."/>
            <person name="Walter M.C."/>
            <person name="O'Connor E."/>
            <person name="Balint B."/>
            <person name="Krizsan K."/>
            <person name="Kiss B."/>
            <person name="Hess J."/>
            <person name="Varga T."/>
            <person name="Slot J."/>
            <person name="Riley R."/>
            <person name="Boka B."/>
            <person name="Rigling D."/>
            <person name="Barry K."/>
            <person name="Lee J."/>
            <person name="Mihaltcheva S."/>
            <person name="LaButti K."/>
            <person name="Lipzen A."/>
            <person name="Waldron R."/>
            <person name="Moloney N.M."/>
            <person name="Sperisen C."/>
            <person name="Kredics L."/>
            <person name="Vagvoelgyi C."/>
            <person name="Patrignani A."/>
            <person name="Fitzpatrick D."/>
            <person name="Nagy I."/>
            <person name="Doyle S."/>
            <person name="Anderson J.B."/>
            <person name="Grigoriev I.V."/>
            <person name="Gueldener U."/>
            <person name="Muensterkoetter M."/>
            <person name="Nagy L.G."/>
        </authorList>
    </citation>
    <scope>NUCLEOTIDE SEQUENCE [LARGE SCALE GENOMIC DNA]</scope>
    <source>
        <strain evidence="2">C18/9</strain>
    </source>
</reference>
<name>A0A284RQ83_ARMOS</name>
<organism evidence="1 2">
    <name type="scientific">Armillaria ostoyae</name>
    <name type="common">Armillaria root rot fungus</name>
    <dbReference type="NCBI Taxonomy" id="47428"/>
    <lineage>
        <taxon>Eukaryota</taxon>
        <taxon>Fungi</taxon>
        <taxon>Dikarya</taxon>
        <taxon>Basidiomycota</taxon>
        <taxon>Agaricomycotina</taxon>
        <taxon>Agaricomycetes</taxon>
        <taxon>Agaricomycetidae</taxon>
        <taxon>Agaricales</taxon>
        <taxon>Marasmiineae</taxon>
        <taxon>Physalacriaceae</taxon>
        <taxon>Armillaria</taxon>
    </lineage>
</organism>